<dbReference type="Pfam" id="PF24764">
    <property type="entry name" value="rva_4"/>
    <property type="match status" value="1"/>
</dbReference>
<dbReference type="Proteomes" id="UP000683000">
    <property type="component" value="Unassembled WGS sequence"/>
</dbReference>
<name>A0A8I3AAU4_9AGAM</name>
<organism evidence="2 3">
    <name type="scientific">Boletus reticuloceps</name>
    <dbReference type="NCBI Taxonomy" id="495285"/>
    <lineage>
        <taxon>Eukaryota</taxon>
        <taxon>Fungi</taxon>
        <taxon>Dikarya</taxon>
        <taxon>Basidiomycota</taxon>
        <taxon>Agaricomycotina</taxon>
        <taxon>Agaricomycetes</taxon>
        <taxon>Agaricomycetidae</taxon>
        <taxon>Boletales</taxon>
        <taxon>Boletineae</taxon>
        <taxon>Boletaceae</taxon>
        <taxon>Boletoideae</taxon>
        <taxon>Boletus</taxon>
    </lineage>
</organism>
<feature type="domain" description="Integrase core" evidence="1">
    <location>
        <begin position="2"/>
        <end position="52"/>
    </location>
</feature>
<dbReference type="InterPro" id="IPR058913">
    <property type="entry name" value="Integrase_dom_put"/>
</dbReference>
<proteinExistence type="predicted"/>
<evidence type="ECO:0000313" key="3">
    <source>
        <dbReference type="Proteomes" id="UP000683000"/>
    </source>
</evidence>
<evidence type="ECO:0000259" key="1">
    <source>
        <dbReference type="Pfam" id="PF24764"/>
    </source>
</evidence>
<evidence type="ECO:0000313" key="2">
    <source>
        <dbReference type="EMBL" id="KAG6376026.1"/>
    </source>
</evidence>
<dbReference type="AlphaFoldDB" id="A0A8I3AAU4"/>
<comment type="caution">
    <text evidence="2">The sequence shown here is derived from an EMBL/GenBank/DDBJ whole genome shotgun (WGS) entry which is preliminary data.</text>
</comment>
<reference evidence="2" key="1">
    <citation type="submission" date="2021-03" db="EMBL/GenBank/DDBJ databases">
        <title>Evolutionary innovations through gain and loss of genes in the ectomycorrhizal Boletales.</title>
        <authorList>
            <person name="Wu G."/>
            <person name="Miyauchi S."/>
            <person name="Morin E."/>
            <person name="Yang Z.-L."/>
            <person name="Xu J."/>
            <person name="Martin F.M."/>
        </authorList>
    </citation>
    <scope>NUCLEOTIDE SEQUENCE</scope>
    <source>
        <strain evidence="2">BR01</strain>
    </source>
</reference>
<protein>
    <recommendedName>
        <fullName evidence="1">Integrase core domain-containing protein</fullName>
    </recommendedName>
</protein>
<dbReference type="OrthoDB" id="3353107at2759"/>
<keyword evidence="3" id="KW-1185">Reference proteome</keyword>
<dbReference type="EMBL" id="JAGFBS010000012">
    <property type="protein sequence ID" value="KAG6376026.1"/>
    <property type="molecule type" value="Genomic_DNA"/>
</dbReference>
<accession>A0A8I3AAU4</accession>
<sequence length="187" mass="21333">MLNATDLSHQWLLHYLFLEDINNDCQQFQNDWNHHPISARGHNQTPLDMQFFSALCHGTYVECHESHATTAFVLDDNVAVDQSRHIKHPAINVPASSTPFHFHDTLAIFTQALQEIRNEGIIPVGYGVAEEEWPDGTYPEVEVISVGRSREQYQVELPFAVWWPHAVLWAKGLDVMTRVCMIEDGGL</sequence>
<gene>
    <name evidence="2" type="ORF">JVT61DRAFT_1990</name>
</gene>